<keyword evidence="3" id="KW-1185">Reference proteome</keyword>
<dbReference type="Proteomes" id="UP001334248">
    <property type="component" value="Unassembled WGS sequence"/>
</dbReference>
<evidence type="ECO:0000313" key="2">
    <source>
        <dbReference type="EMBL" id="KAK5936486.1"/>
    </source>
</evidence>
<feature type="region of interest" description="Disordered" evidence="1">
    <location>
        <begin position="1"/>
        <end position="72"/>
    </location>
</feature>
<feature type="compositionally biased region" description="Basic residues" evidence="1">
    <location>
        <begin position="27"/>
        <end position="41"/>
    </location>
</feature>
<evidence type="ECO:0000313" key="3">
    <source>
        <dbReference type="Proteomes" id="UP001334248"/>
    </source>
</evidence>
<dbReference type="GeneID" id="90004723"/>
<protein>
    <submittedName>
        <fullName evidence="2">Uncharacterized protein</fullName>
    </submittedName>
</protein>
<evidence type="ECO:0000256" key="1">
    <source>
        <dbReference type="SAM" id="MobiDB-lite"/>
    </source>
</evidence>
<comment type="caution">
    <text evidence="2">The sequence shown here is derived from an EMBL/GenBank/DDBJ whole genome shotgun (WGS) entry which is preliminary data.</text>
</comment>
<feature type="compositionally biased region" description="Acidic residues" evidence="1">
    <location>
        <begin position="60"/>
        <end position="70"/>
    </location>
</feature>
<dbReference type="RefSeq" id="XP_064724576.1">
    <property type="nucleotide sequence ID" value="XM_064879653.1"/>
</dbReference>
<gene>
    <name evidence="2" type="ORF">PMZ80_011274</name>
</gene>
<feature type="compositionally biased region" description="Basic residues" evidence="1">
    <location>
        <begin position="1"/>
        <end position="12"/>
    </location>
</feature>
<proteinExistence type="predicted"/>
<reference evidence="2 3" key="1">
    <citation type="journal article" date="2023" name="Res Sq">
        <title>Genomic and morphological characterization of Knufia obscura isolated from the Mars 2020 spacecraft assembly facility.</title>
        <authorList>
            <person name="Chander A.M."/>
            <person name="Teixeira M.M."/>
            <person name="Singh N.K."/>
            <person name="Williams M.P."/>
            <person name="Parker C.W."/>
            <person name="Leo P."/>
            <person name="Stajich J.E."/>
            <person name="Torok T."/>
            <person name="Tighe S."/>
            <person name="Mason C.E."/>
            <person name="Venkateswaran K."/>
        </authorList>
    </citation>
    <scope>NUCLEOTIDE SEQUENCE [LARGE SCALE GENOMIC DNA]</scope>
    <source>
        <strain evidence="2 3">CCFEE 5817</strain>
    </source>
</reference>
<accession>A0ABR0R7H3</accession>
<dbReference type="EMBL" id="JAVHJV010000038">
    <property type="protein sequence ID" value="KAK5936486.1"/>
    <property type="molecule type" value="Genomic_DNA"/>
</dbReference>
<name>A0ABR0R7H3_9EURO</name>
<sequence>MPMNTRRNRTKKVRWEDAPEQQPTPSRARRNRKATTPRRRKELTPPVDEDPPEDVHHNEDDESSSSEEEAAAPIHTRLEIKRVFDNVKHPANGAIQSMTAWSQPGNNIDDDKLSEELDSIEVANESWALRWLEQNRDKYSAYTIQDPRAEVIGRNGDFTTDLHEEWTCHDKHCTNWGKCCWKTEEGDHIRLVADDLARWSEQVSAGKTTLQEIPEGLLHTLLYRRLKQVTEAAERKKKKKVADTSTSTSLPIHINLNGIGGVRNSIPLADPPHNAAVGLNEAGSTFNILRKVSAADWNEMGVKKGVQIQLLDNQKVWQADLMQKELLKHRQQRAQTVSSDEVEEGV</sequence>
<organism evidence="2 3">
    <name type="scientific">Knufia obscura</name>
    <dbReference type="NCBI Taxonomy" id="1635080"/>
    <lineage>
        <taxon>Eukaryota</taxon>
        <taxon>Fungi</taxon>
        <taxon>Dikarya</taxon>
        <taxon>Ascomycota</taxon>
        <taxon>Pezizomycotina</taxon>
        <taxon>Eurotiomycetes</taxon>
        <taxon>Chaetothyriomycetidae</taxon>
        <taxon>Chaetothyriales</taxon>
        <taxon>Trichomeriaceae</taxon>
        <taxon>Knufia</taxon>
    </lineage>
</organism>